<dbReference type="AlphaFoldDB" id="A8FVK3"/>
<name>A8FVK3_SHESH</name>
<organism evidence="1 2">
    <name type="scientific">Shewanella sediminis (strain HAW-EB3)</name>
    <dbReference type="NCBI Taxonomy" id="425104"/>
    <lineage>
        <taxon>Bacteria</taxon>
        <taxon>Pseudomonadati</taxon>
        <taxon>Pseudomonadota</taxon>
        <taxon>Gammaproteobacteria</taxon>
        <taxon>Alteromonadales</taxon>
        <taxon>Shewanellaceae</taxon>
        <taxon>Shewanella</taxon>
    </lineage>
</organism>
<dbReference type="KEGG" id="sse:Ssed_2267"/>
<evidence type="ECO:0000313" key="2">
    <source>
        <dbReference type="Proteomes" id="UP000002015"/>
    </source>
</evidence>
<gene>
    <name evidence="1" type="ordered locus">Ssed_2267</name>
</gene>
<reference evidence="1 2" key="1">
    <citation type="submission" date="2007-08" db="EMBL/GenBank/DDBJ databases">
        <title>Complete sequence of Shewanella sediminis HAW-EB3.</title>
        <authorList>
            <consortium name="US DOE Joint Genome Institute"/>
            <person name="Copeland A."/>
            <person name="Lucas S."/>
            <person name="Lapidus A."/>
            <person name="Barry K."/>
            <person name="Glavina del Rio T."/>
            <person name="Dalin E."/>
            <person name="Tice H."/>
            <person name="Pitluck S."/>
            <person name="Chertkov O."/>
            <person name="Brettin T."/>
            <person name="Bruce D."/>
            <person name="Detter J.C."/>
            <person name="Han C."/>
            <person name="Schmutz J."/>
            <person name="Larimer F."/>
            <person name="Land M."/>
            <person name="Hauser L."/>
            <person name="Kyrpides N."/>
            <person name="Kim E."/>
            <person name="Zhao J.-S."/>
            <person name="Richardson P."/>
        </authorList>
    </citation>
    <scope>NUCLEOTIDE SEQUENCE [LARGE SCALE GENOMIC DNA]</scope>
    <source>
        <strain evidence="1 2">HAW-EB3</strain>
    </source>
</reference>
<dbReference type="eggNOG" id="ENOG5030IS8">
    <property type="taxonomic scope" value="Bacteria"/>
</dbReference>
<dbReference type="RefSeq" id="WP_012142611.1">
    <property type="nucleotide sequence ID" value="NC_009831.1"/>
</dbReference>
<keyword evidence="2" id="KW-1185">Reference proteome</keyword>
<evidence type="ECO:0000313" key="1">
    <source>
        <dbReference type="EMBL" id="ABV36876.1"/>
    </source>
</evidence>
<dbReference type="HOGENOM" id="CLU_2425290_0_0_6"/>
<dbReference type="STRING" id="425104.Ssed_2267"/>
<protein>
    <submittedName>
        <fullName evidence="1">Uncharacterized protein</fullName>
    </submittedName>
</protein>
<dbReference type="EMBL" id="CP000821">
    <property type="protein sequence ID" value="ABV36876.1"/>
    <property type="molecule type" value="Genomic_DNA"/>
</dbReference>
<accession>A8FVK3</accession>
<proteinExistence type="predicted"/>
<dbReference type="OrthoDB" id="5893955at2"/>
<sequence>METDINKLHQGLFPEEYDFVYDSYCDALARKRGINPMSQVYQDEVNERRRKLGVRPYECEDSSSCNSSDNTSDSELISSMEYCRILVNSMD</sequence>
<dbReference type="Proteomes" id="UP000002015">
    <property type="component" value="Chromosome"/>
</dbReference>